<reference evidence="2" key="1">
    <citation type="submission" date="2016-10" db="EMBL/GenBank/DDBJ databases">
        <authorList>
            <person name="de Groot N.N."/>
        </authorList>
    </citation>
    <scope>NUCLEOTIDE SEQUENCE</scope>
</reference>
<evidence type="ECO:0000313" key="2">
    <source>
        <dbReference type="EMBL" id="SFV52121.1"/>
    </source>
</evidence>
<proteinExistence type="predicted"/>
<sequence>MRYILFLFLMPLALFGGYIESKIVSVKEDKATISIPKADIGMSGFVVHVLDDDHSMIVAQASVIGFDQKQQKATLQLSPYTLFRNNNLPTLELKPQVGDKVILAYGYERGLLIAPSEDIYYTLTRSIRGETFVHPDVFATLLSYKGHPTPLKEDFSDFCNNVTVGLLFFYLKQKLYTVDCQSFKILNVQDAPLKQTTKQLPFYSRVKKIEANWFGAGSSELEDYAPYYYELLYRYNPKNKTLLKSFQSGEKNDQ</sequence>
<gene>
    <name evidence="2" type="ORF">MNB_SM-7-1213</name>
</gene>
<dbReference type="InterPro" id="IPR029276">
    <property type="entry name" value="PgbA_N"/>
</dbReference>
<protein>
    <recommendedName>
        <fullName evidence="1">Plasminogen-binding protein PgbA N-terminal domain-containing protein</fullName>
    </recommendedName>
</protein>
<dbReference type="AlphaFoldDB" id="A0A1W1BF08"/>
<dbReference type="Pfam" id="PF15436">
    <property type="entry name" value="PGBA_N"/>
    <property type="match status" value="1"/>
</dbReference>
<dbReference type="EMBL" id="FPHB01000020">
    <property type="protein sequence ID" value="SFV52121.1"/>
    <property type="molecule type" value="Genomic_DNA"/>
</dbReference>
<accession>A0A1W1BF08</accession>
<organism evidence="2">
    <name type="scientific">hydrothermal vent metagenome</name>
    <dbReference type="NCBI Taxonomy" id="652676"/>
    <lineage>
        <taxon>unclassified sequences</taxon>
        <taxon>metagenomes</taxon>
        <taxon>ecological metagenomes</taxon>
    </lineage>
</organism>
<name>A0A1W1BF08_9ZZZZ</name>
<evidence type="ECO:0000259" key="1">
    <source>
        <dbReference type="Pfam" id="PF15436"/>
    </source>
</evidence>
<feature type="domain" description="Plasminogen-binding protein PgbA N-terminal" evidence="1">
    <location>
        <begin position="19"/>
        <end position="232"/>
    </location>
</feature>